<accession>A0ABV6PDE3</accession>
<dbReference type="NCBIfam" id="TIGR00097">
    <property type="entry name" value="HMP-P_kinase"/>
    <property type="match status" value="1"/>
</dbReference>
<dbReference type="GO" id="GO:0008972">
    <property type="term" value="F:phosphomethylpyrimidine kinase activity"/>
    <property type="evidence" value="ECO:0007669"/>
    <property type="project" value="UniProtKB-EC"/>
</dbReference>
<dbReference type="EC" id="2.7.4.7" evidence="7"/>
<dbReference type="InterPro" id="IPR013749">
    <property type="entry name" value="PM/HMP-P_kinase-1"/>
</dbReference>
<organism evidence="7 8">
    <name type="scientific">Micrococcoides hystricis</name>
    <dbReference type="NCBI Taxonomy" id="1572761"/>
    <lineage>
        <taxon>Bacteria</taxon>
        <taxon>Bacillati</taxon>
        <taxon>Actinomycetota</taxon>
        <taxon>Actinomycetes</taxon>
        <taxon>Micrococcales</taxon>
        <taxon>Micrococcaceae</taxon>
        <taxon>Micrococcoides</taxon>
    </lineage>
</organism>
<evidence type="ECO:0000313" key="8">
    <source>
        <dbReference type="Proteomes" id="UP001589862"/>
    </source>
</evidence>
<dbReference type="PANTHER" id="PTHR20858:SF17">
    <property type="entry name" value="HYDROXYMETHYLPYRIMIDINE_PHOSPHOMETHYLPYRIMIDINE KINASE THI20-RELATED"/>
    <property type="match status" value="1"/>
</dbReference>
<dbReference type="EC" id="2.7.1.49" evidence="7"/>
<dbReference type="EMBL" id="JBHLUB010000030">
    <property type="protein sequence ID" value="MFC0582392.1"/>
    <property type="molecule type" value="Genomic_DNA"/>
</dbReference>
<gene>
    <name evidence="7" type="primary">thiD</name>
    <name evidence="7" type="ORF">ACFFFR_08370</name>
</gene>
<comment type="pathway">
    <text evidence="4">Cofactor biosynthesis; thiamine diphosphate biosynthesis; 4-amino-2-methyl-5-diphosphomethylpyrimidine from 5-amino-1-(5-phospho-D-ribosyl)imidazole: step 3/3.</text>
</comment>
<dbReference type="InterPro" id="IPR004399">
    <property type="entry name" value="HMP/HMP-P_kinase_dom"/>
</dbReference>
<keyword evidence="7" id="KW-0418">Kinase</keyword>
<dbReference type="CDD" id="cd01169">
    <property type="entry name" value="HMPP_kinase"/>
    <property type="match status" value="1"/>
</dbReference>
<evidence type="ECO:0000313" key="7">
    <source>
        <dbReference type="EMBL" id="MFC0582392.1"/>
    </source>
</evidence>
<keyword evidence="5" id="KW-0784">Thiamine biosynthesis</keyword>
<name>A0ABV6PDE3_9MICC</name>
<evidence type="ECO:0000256" key="3">
    <source>
        <dbReference type="ARBA" id="ARBA00003848"/>
    </source>
</evidence>
<reference evidence="7 8" key="1">
    <citation type="submission" date="2024-09" db="EMBL/GenBank/DDBJ databases">
        <authorList>
            <person name="Sun Q."/>
            <person name="Mori K."/>
        </authorList>
    </citation>
    <scope>NUCLEOTIDE SEQUENCE [LARGE SCALE GENOMIC DNA]</scope>
    <source>
        <strain evidence="7 8">NCAIM B.02604</strain>
    </source>
</reference>
<comment type="function">
    <text evidence="3">Catalyzes the phosphorylation of hydroxymethylpyrimidine phosphate (HMP-P) to HMP-PP, and of HMP to HMP-P.</text>
</comment>
<protein>
    <submittedName>
        <fullName evidence="7">Bifunctional hydroxymethylpyrimidine kinase/phosphomethylpyrimidine kinase</fullName>
        <ecNumber evidence="7">2.7.1.49</ecNumber>
        <ecNumber evidence="7">2.7.4.7</ecNumber>
    </submittedName>
</protein>
<dbReference type="Proteomes" id="UP001589862">
    <property type="component" value="Unassembled WGS sequence"/>
</dbReference>
<evidence type="ECO:0000256" key="1">
    <source>
        <dbReference type="ARBA" id="ARBA00000151"/>
    </source>
</evidence>
<evidence type="ECO:0000259" key="6">
    <source>
        <dbReference type="Pfam" id="PF08543"/>
    </source>
</evidence>
<comment type="catalytic activity">
    <reaction evidence="1">
        <text>4-amino-5-hydroxymethyl-2-methylpyrimidine + ATP = 4-amino-2-methyl-5-(phosphooxymethyl)pyrimidine + ADP + H(+)</text>
        <dbReference type="Rhea" id="RHEA:23096"/>
        <dbReference type="ChEBI" id="CHEBI:15378"/>
        <dbReference type="ChEBI" id="CHEBI:16892"/>
        <dbReference type="ChEBI" id="CHEBI:30616"/>
        <dbReference type="ChEBI" id="CHEBI:58354"/>
        <dbReference type="ChEBI" id="CHEBI:456216"/>
        <dbReference type="EC" id="2.7.1.49"/>
    </reaction>
</comment>
<dbReference type="Pfam" id="PF08543">
    <property type="entry name" value="Phos_pyr_kin"/>
    <property type="match status" value="1"/>
</dbReference>
<keyword evidence="8" id="KW-1185">Reference proteome</keyword>
<evidence type="ECO:0000256" key="5">
    <source>
        <dbReference type="ARBA" id="ARBA00022977"/>
    </source>
</evidence>
<feature type="domain" description="Pyridoxamine kinase/Phosphomethylpyrimidine kinase" evidence="6">
    <location>
        <begin position="24"/>
        <end position="266"/>
    </location>
</feature>
<keyword evidence="7" id="KW-0808">Transferase</keyword>
<dbReference type="RefSeq" id="WP_377459514.1">
    <property type="nucleotide sequence ID" value="NZ_JBHLUB010000030.1"/>
</dbReference>
<dbReference type="PANTHER" id="PTHR20858">
    <property type="entry name" value="PHOSPHOMETHYLPYRIMIDINE KINASE"/>
    <property type="match status" value="1"/>
</dbReference>
<evidence type="ECO:0000256" key="2">
    <source>
        <dbReference type="ARBA" id="ARBA00000565"/>
    </source>
</evidence>
<evidence type="ECO:0000256" key="4">
    <source>
        <dbReference type="ARBA" id="ARBA00004769"/>
    </source>
</evidence>
<dbReference type="SUPFAM" id="SSF53613">
    <property type="entry name" value="Ribokinase-like"/>
    <property type="match status" value="1"/>
</dbReference>
<proteinExistence type="predicted"/>
<sequence>MTENNTLLGDIPTIPNVLSIAGSDPSGGAGIQADIKSISANGGYAMAALTALTAQNTQGVTGALNIAPEFVRAQLDAVAEDVHIDAIKIGMLSSADIITAVRAFLQDVKKNQSPAPTIVLDPVMVATSGDRLLDEEAEAAIKELLAEADLITPNIPELAVLSDSGVAETLDAARTQATALAQQHDVLVLLKGGHLPANADGQLTDELVGAEGVIESFNVPHIASPNTHGTGCSLSSALATQYARTGDWVPAVTAAQAWLNQAIADSGLLTVGGGTEEHGPQADPTAVERTGHGPINHFGQLWG</sequence>
<comment type="catalytic activity">
    <reaction evidence="2">
        <text>4-amino-2-methyl-5-(phosphooxymethyl)pyrimidine + ATP = 4-amino-2-methyl-5-(diphosphooxymethyl)pyrimidine + ADP</text>
        <dbReference type="Rhea" id="RHEA:19893"/>
        <dbReference type="ChEBI" id="CHEBI:30616"/>
        <dbReference type="ChEBI" id="CHEBI:57841"/>
        <dbReference type="ChEBI" id="CHEBI:58354"/>
        <dbReference type="ChEBI" id="CHEBI:456216"/>
        <dbReference type="EC" id="2.7.4.7"/>
    </reaction>
</comment>
<dbReference type="Gene3D" id="3.40.1190.20">
    <property type="match status" value="1"/>
</dbReference>
<dbReference type="GO" id="GO:0008902">
    <property type="term" value="F:hydroxymethylpyrimidine kinase activity"/>
    <property type="evidence" value="ECO:0007669"/>
    <property type="project" value="UniProtKB-EC"/>
</dbReference>
<dbReference type="InterPro" id="IPR029056">
    <property type="entry name" value="Ribokinase-like"/>
</dbReference>
<comment type="caution">
    <text evidence="7">The sequence shown here is derived from an EMBL/GenBank/DDBJ whole genome shotgun (WGS) entry which is preliminary data.</text>
</comment>